<dbReference type="PANTHER" id="PTHR38978">
    <property type="entry name" value="DUF2787 DOMAIN-CONTAINING PROTEIN"/>
    <property type="match status" value="1"/>
</dbReference>
<evidence type="ECO:0000313" key="2">
    <source>
        <dbReference type="Proteomes" id="UP000679575"/>
    </source>
</evidence>
<accession>A0ABX7YV33</accession>
<dbReference type="RefSeq" id="WP_212595367.1">
    <property type="nucleotide sequence ID" value="NZ_CP073587.1"/>
</dbReference>
<gene>
    <name evidence="1" type="ORF">KDN34_02490</name>
</gene>
<reference evidence="1 2" key="1">
    <citation type="submission" date="2021-04" db="EMBL/GenBank/DDBJ databases">
        <title>Novel species identification of genus Shewanella.</title>
        <authorList>
            <person name="Liu G."/>
        </authorList>
    </citation>
    <scope>NUCLEOTIDE SEQUENCE [LARGE SCALE GENOMIC DNA]</scope>
    <source>
        <strain evidence="1 2">FJAT-54481</strain>
    </source>
</reference>
<evidence type="ECO:0000313" key="1">
    <source>
        <dbReference type="EMBL" id="QUN06353.1"/>
    </source>
</evidence>
<dbReference type="Gene3D" id="3.10.450.430">
    <property type="entry name" value="Protein of unknown function DUF2787"/>
    <property type="match status" value="1"/>
</dbReference>
<dbReference type="InterPro" id="IPR021248">
    <property type="entry name" value="DUF2787"/>
</dbReference>
<dbReference type="EMBL" id="CP073587">
    <property type="protein sequence ID" value="QUN06353.1"/>
    <property type="molecule type" value="Genomic_DNA"/>
</dbReference>
<dbReference type="PANTHER" id="PTHR38978:SF2">
    <property type="entry name" value="DUF2787 DOMAIN-CONTAINING PROTEIN"/>
    <property type="match status" value="1"/>
</dbReference>
<keyword evidence="2" id="KW-1185">Reference proteome</keyword>
<proteinExistence type="predicted"/>
<dbReference type="Proteomes" id="UP000679575">
    <property type="component" value="Chromosome"/>
</dbReference>
<sequence>MLTINTDLPLPVSDTFATKLAELVKDIDSYSVTINFRDENYSAENGGFHPVEIRLEHHRDHWRLCYITEFCYVGTGYFAELTKAIDFDFSYSTFQTLYGYFPIRAGRDMYEMWEPNFLSYWEMGVFTIKVTPN</sequence>
<dbReference type="Pfam" id="PF10980">
    <property type="entry name" value="DUF2787"/>
    <property type="match status" value="1"/>
</dbReference>
<protein>
    <submittedName>
        <fullName evidence="1">DUF2787 family protein</fullName>
    </submittedName>
</protein>
<name>A0ABX7YV33_9GAMM</name>
<organism evidence="1 2">
    <name type="scientific">Shewanella yunxiaonensis</name>
    <dbReference type="NCBI Taxonomy" id="2829809"/>
    <lineage>
        <taxon>Bacteria</taxon>
        <taxon>Pseudomonadati</taxon>
        <taxon>Pseudomonadota</taxon>
        <taxon>Gammaproteobacteria</taxon>
        <taxon>Alteromonadales</taxon>
        <taxon>Shewanellaceae</taxon>
        <taxon>Shewanella</taxon>
    </lineage>
</organism>